<dbReference type="RefSeq" id="WP_165182948.1">
    <property type="nucleotide sequence ID" value="NZ_JAAKZI010000028.1"/>
</dbReference>
<evidence type="ECO:0000313" key="4">
    <source>
        <dbReference type="Proteomes" id="UP000479226"/>
    </source>
</evidence>
<keyword evidence="4" id="KW-1185">Reference proteome</keyword>
<evidence type="ECO:0000313" key="3">
    <source>
        <dbReference type="EMBL" id="NGN84723.1"/>
    </source>
</evidence>
<proteinExistence type="predicted"/>
<accession>A0ABX0DKA9</accession>
<feature type="coiled-coil region" evidence="1">
    <location>
        <begin position="75"/>
        <end position="109"/>
    </location>
</feature>
<evidence type="ECO:0000256" key="2">
    <source>
        <dbReference type="SAM" id="MobiDB-lite"/>
    </source>
</evidence>
<reference evidence="3 4" key="1">
    <citation type="submission" date="2020-02" db="EMBL/GenBank/DDBJ databases">
        <title>Genome sequence of the type strain DSM 27180 of Arthrobacter silviterrae.</title>
        <authorList>
            <person name="Gao J."/>
            <person name="Sun J."/>
        </authorList>
    </citation>
    <scope>NUCLEOTIDE SEQUENCE [LARGE SCALE GENOMIC DNA]</scope>
    <source>
        <strain evidence="3 4">DSM 27180</strain>
    </source>
</reference>
<protein>
    <recommendedName>
        <fullName evidence="5">DNA-binding protein</fullName>
    </recommendedName>
</protein>
<dbReference type="Proteomes" id="UP000479226">
    <property type="component" value="Unassembled WGS sequence"/>
</dbReference>
<keyword evidence="1" id="KW-0175">Coiled coil</keyword>
<sequence length="185" mass="21331">MDTKICAECGTSFDPRRGTQRYCSPTCSHRHRDREWQKRNRAKSRQMLQSQLKDSAAAGRMRLENTQEKCRRQLAAADAHARQRLEAEAAQHERETEKLRTRLRDLATINVDIACEIPELKAQVTELQLENARLLHSQGADIKELMQIAGRLFELSARLGLPLDKATREIFARRGWRTNTLVPDQ</sequence>
<gene>
    <name evidence="3" type="ORF">G6N77_14845</name>
</gene>
<dbReference type="EMBL" id="JAAKZI010000028">
    <property type="protein sequence ID" value="NGN84723.1"/>
    <property type="molecule type" value="Genomic_DNA"/>
</dbReference>
<feature type="region of interest" description="Disordered" evidence="2">
    <location>
        <begin position="34"/>
        <end position="58"/>
    </location>
</feature>
<evidence type="ECO:0008006" key="5">
    <source>
        <dbReference type="Google" id="ProtNLM"/>
    </source>
</evidence>
<organism evidence="3 4">
    <name type="scientific">Arthrobacter silviterrae</name>
    <dbReference type="NCBI Taxonomy" id="2026658"/>
    <lineage>
        <taxon>Bacteria</taxon>
        <taxon>Bacillati</taxon>
        <taxon>Actinomycetota</taxon>
        <taxon>Actinomycetes</taxon>
        <taxon>Micrococcales</taxon>
        <taxon>Micrococcaceae</taxon>
        <taxon>Arthrobacter</taxon>
    </lineage>
</organism>
<comment type="caution">
    <text evidence="3">The sequence shown here is derived from an EMBL/GenBank/DDBJ whole genome shotgun (WGS) entry which is preliminary data.</text>
</comment>
<evidence type="ECO:0000256" key="1">
    <source>
        <dbReference type="SAM" id="Coils"/>
    </source>
</evidence>
<name>A0ABX0DKA9_9MICC</name>